<name>A0A316GFM2_9RHOB</name>
<sequence>MTADLSAYAGLSRRVAGLGPEGEIGFDPGCFPDGLHERQDFGELVIDSGLKRSIAWLGEGPDLPFEILDQVHSTDWYAEPEGWRRIGLWLMHLLLSGRDWAGLTLTHAESRIAEIYVALDRPRPASSFVDWAAPVQVAHVIHMPRPVARHAFADPPKADPPRIDDLRDRPMIRHGWRDQAARHRGRAEEADQVILSLTLEGTVALAELWLDFAAPGEARDEINIESPLAGFGATQPGSIEARFWKPGSFAFYCDRLDDLRLPDRA</sequence>
<dbReference type="EMBL" id="QGGW01000006">
    <property type="protein sequence ID" value="PWK59725.1"/>
    <property type="molecule type" value="Genomic_DNA"/>
</dbReference>
<accession>A0A316GFM2</accession>
<evidence type="ECO:0000313" key="2">
    <source>
        <dbReference type="Proteomes" id="UP000245708"/>
    </source>
</evidence>
<dbReference type="AlphaFoldDB" id="A0A316GFM2"/>
<reference evidence="1 2" key="1">
    <citation type="submission" date="2018-05" db="EMBL/GenBank/DDBJ databases">
        <title>Genomic Encyclopedia of Type Strains, Phase IV (KMG-IV): sequencing the most valuable type-strain genomes for metagenomic binning, comparative biology and taxonomic classification.</title>
        <authorList>
            <person name="Goeker M."/>
        </authorList>
    </citation>
    <scope>NUCLEOTIDE SEQUENCE [LARGE SCALE GENOMIC DNA]</scope>
    <source>
        <strain evidence="1 2">DSM 16097</strain>
    </source>
</reference>
<dbReference type="OrthoDB" id="9553849at2"/>
<keyword evidence="2" id="KW-1185">Reference proteome</keyword>
<dbReference type="RefSeq" id="WP_109668728.1">
    <property type="nucleotide sequence ID" value="NZ_QGGW01000006.1"/>
</dbReference>
<comment type="caution">
    <text evidence="1">The sequence shown here is derived from an EMBL/GenBank/DDBJ whole genome shotgun (WGS) entry which is preliminary data.</text>
</comment>
<organism evidence="1 2">
    <name type="scientific">Roseicyclus mahoneyensis</name>
    <dbReference type="NCBI Taxonomy" id="164332"/>
    <lineage>
        <taxon>Bacteria</taxon>
        <taxon>Pseudomonadati</taxon>
        <taxon>Pseudomonadota</taxon>
        <taxon>Alphaproteobacteria</taxon>
        <taxon>Rhodobacterales</taxon>
        <taxon>Roseobacteraceae</taxon>
        <taxon>Roseicyclus</taxon>
    </lineage>
</organism>
<protein>
    <submittedName>
        <fullName evidence="1">Uncharacterized protein</fullName>
    </submittedName>
</protein>
<dbReference type="Proteomes" id="UP000245708">
    <property type="component" value="Unassembled WGS sequence"/>
</dbReference>
<gene>
    <name evidence="1" type="ORF">C7455_10610</name>
</gene>
<evidence type="ECO:0000313" key="1">
    <source>
        <dbReference type="EMBL" id="PWK59725.1"/>
    </source>
</evidence>
<proteinExistence type="predicted"/>